<dbReference type="GO" id="GO:0005634">
    <property type="term" value="C:nucleus"/>
    <property type="evidence" value="ECO:0007669"/>
    <property type="project" value="UniProtKB-SubCell"/>
</dbReference>
<dbReference type="InterPro" id="IPR016197">
    <property type="entry name" value="Chromo-like_dom_sf"/>
</dbReference>
<dbReference type="GO" id="GO:0003676">
    <property type="term" value="F:nucleic acid binding"/>
    <property type="evidence" value="ECO:0007669"/>
    <property type="project" value="InterPro"/>
</dbReference>
<dbReference type="InterPro" id="IPR023780">
    <property type="entry name" value="Chromo_domain"/>
</dbReference>
<dbReference type="Pfam" id="PF00385">
    <property type="entry name" value="Chromo"/>
    <property type="match status" value="1"/>
</dbReference>
<dbReference type="EMBL" id="JADGJD010000107">
    <property type="protein sequence ID" value="KAJ3054904.1"/>
    <property type="molecule type" value="Genomic_DNA"/>
</dbReference>
<dbReference type="PANTHER" id="PTHR22812">
    <property type="entry name" value="CHROMOBOX PROTEIN"/>
    <property type="match status" value="1"/>
</dbReference>
<evidence type="ECO:0000256" key="1">
    <source>
        <dbReference type="ARBA" id="ARBA00004123"/>
    </source>
</evidence>
<evidence type="ECO:0008006" key="7">
    <source>
        <dbReference type="Google" id="ProtNLM"/>
    </source>
</evidence>
<dbReference type="Gene3D" id="2.40.50.40">
    <property type="match status" value="1"/>
</dbReference>
<evidence type="ECO:0000313" key="6">
    <source>
        <dbReference type="Proteomes" id="UP001212841"/>
    </source>
</evidence>
<keyword evidence="2" id="KW-0539">Nucleus</keyword>
<dbReference type="Gene3D" id="3.30.420.10">
    <property type="entry name" value="Ribonuclease H-like superfamily/Ribonuclease H"/>
    <property type="match status" value="1"/>
</dbReference>
<proteinExistence type="predicted"/>
<organism evidence="5 6">
    <name type="scientific">Rhizophlyctis rosea</name>
    <dbReference type="NCBI Taxonomy" id="64517"/>
    <lineage>
        <taxon>Eukaryota</taxon>
        <taxon>Fungi</taxon>
        <taxon>Fungi incertae sedis</taxon>
        <taxon>Chytridiomycota</taxon>
        <taxon>Chytridiomycota incertae sedis</taxon>
        <taxon>Chytridiomycetes</taxon>
        <taxon>Rhizophlyctidales</taxon>
        <taxon>Rhizophlyctidaceae</taxon>
        <taxon>Rhizophlyctis</taxon>
    </lineage>
</organism>
<gene>
    <name evidence="5" type="ORF">HK097_000421</name>
</gene>
<dbReference type="PROSITE" id="PS50013">
    <property type="entry name" value="CHROMO_2"/>
    <property type="match status" value="1"/>
</dbReference>
<dbReference type="SMART" id="SM00298">
    <property type="entry name" value="CHROMO"/>
    <property type="match status" value="1"/>
</dbReference>
<dbReference type="InterPro" id="IPR012337">
    <property type="entry name" value="RNaseH-like_sf"/>
</dbReference>
<dbReference type="InterPro" id="IPR036397">
    <property type="entry name" value="RNaseH_sf"/>
</dbReference>
<keyword evidence="6" id="KW-1185">Reference proteome</keyword>
<dbReference type="InterPro" id="IPR001584">
    <property type="entry name" value="Integrase_cat-core"/>
</dbReference>
<evidence type="ECO:0000313" key="5">
    <source>
        <dbReference type="EMBL" id="KAJ3054904.1"/>
    </source>
</evidence>
<dbReference type="CDD" id="cd00024">
    <property type="entry name" value="CD_CSD"/>
    <property type="match status" value="1"/>
</dbReference>
<dbReference type="InterPro" id="IPR051219">
    <property type="entry name" value="Heterochromatin_chromo-domain"/>
</dbReference>
<dbReference type="AlphaFoldDB" id="A0AAD5SGK2"/>
<sequence>MVVRKKKFVRTVKMPSQLKAYWNKEKKNQDIYKPLSREEEEKLRDIYYNAPLGRDDVYDLFKRKHPEEKASRRAIWSWMAKQEIHQIQQRPTISRGVVRPILAKSLGNVQIDYVDMSSSVFNGFNCALVGVNVFSKKIHVYPAKEQTVENTKKGIEKWIRDDDMKISFCQSDNRTSFKGDFPQWLRAKGIKHGYSKEYSSMSNDTTDWLSLTQQVVEQLNETMTFSTKKSANDIESDPALHEEVATRLQNVASKRHDYDSSGLIRYARIGYWSKEIYVIHIVIQNRKNPHISSSYKIKNVETNEIAKGLIPRGALLQIPDPANLDRVPQQEVRPGPVDEEGRYEVENIVGKKVGRPTRGRSGIMYCVRWKGYKKLYWEPLENLDNAQDLIKEFEAAHG</sequence>
<dbReference type="PROSITE" id="PS50994">
    <property type="entry name" value="INTEGRASE"/>
    <property type="match status" value="1"/>
</dbReference>
<feature type="domain" description="Integrase catalytic" evidence="4">
    <location>
        <begin position="96"/>
        <end position="273"/>
    </location>
</feature>
<comment type="subcellular location">
    <subcellularLocation>
        <location evidence="1">Nucleus</location>
    </subcellularLocation>
</comment>
<feature type="domain" description="Chromo" evidence="3">
    <location>
        <begin position="343"/>
        <end position="398"/>
    </location>
</feature>
<reference evidence="5" key="1">
    <citation type="submission" date="2020-05" db="EMBL/GenBank/DDBJ databases">
        <title>Phylogenomic resolution of chytrid fungi.</title>
        <authorList>
            <person name="Stajich J.E."/>
            <person name="Amses K."/>
            <person name="Simmons R."/>
            <person name="Seto K."/>
            <person name="Myers J."/>
            <person name="Bonds A."/>
            <person name="Quandt C.A."/>
            <person name="Barry K."/>
            <person name="Liu P."/>
            <person name="Grigoriev I."/>
            <person name="Longcore J.E."/>
            <person name="James T.Y."/>
        </authorList>
    </citation>
    <scope>NUCLEOTIDE SEQUENCE</scope>
    <source>
        <strain evidence="5">JEL0318</strain>
    </source>
</reference>
<name>A0AAD5SGK2_9FUNG</name>
<comment type="caution">
    <text evidence="5">The sequence shown here is derived from an EMBL/GenBank/DDBJ whole genome shotgun (WGS) entry which is preliminary data.</text>
</comment>
<evidence type="ECO:0000259" key="4">
    <source>
        <dbReference type="PROSITE" id="PS50994"/>
    </source>
</evidence>
<evidence type="ECO:0000256" key="2">
    <source>
        <dbReference type="ARBA" id="ARBA00023242"/>
    </source>
</evidence>
<evidence type="ECO:0000259" key="3">
    <source>
        <dbReference type="PROSITE" id="PS50013"/>
    </source>
</evidence>
<accession>A0AAD5SGK2</accession>
<dbReference type="SUPFAM" id="SSF54160">
    <property type="entry name" value="Chromo domain-like"/>
    <property type="match status" value="1"/>
</dbReference>
<dbReference type="InterPro" id="IPR000953">
    <property type="entry name" value="Chromo/chromo_shadow_dom"/>
</dbReference>
<protein>
    <recommendedName>
        <fullName evidence="7">Integrase</fullName>
    </recommendedName>
</protein>
<dbReference type="GO" id="GO:0015074">
    <property type="term" value="P:DNA integration"/>
    <property type="evidence" value="ECO:0007669"/>
    <property type="project" value="InterPro"/>
</dbReference>
<dbReference type="Proteomes" id="UP001212841">
    <property type="component" value="Unassembled WGS sequence"/>
</dbReference>
<dbReference type="SUPFAM" id="SSF53098">
    <property type="entry name" value="Ribonuclease H-like"/>
    <property type="match status" value="1"/>
</dbReference>